<sequence length="249" mass="28423">MPFEEDNNPGAINSPQSSPNNDLPPLSPAMKKSASMYLNVRMPQKRLRPNVEGTTDVGEGSMSGDSLYDPTEKVQDLINKVRDPKYKTRQLFVEMDVLTQRGEDVEWREFARWVKYEEKVEEGGKRWSKPHVASLNMHYLMELRGQILDGVFLKDMECYSISQVVGRSQAVYHEVTGCISYSHRLYILQSQAVYPTVTDCISYSDSLYIQQSQSVYPTVTGCITYSHRLYILQSQTVYPTVTGCITYSL</sequence>
<dbReference type="InterPro" id="IPR013769">
    <property type="entry name" value="Band3_cytoplasmic_dom"/>
</dbReference>
<dbReference type="GO" id="GO:0008510">
    <property type="term" value="F:sodium:bicarbonate symporter activity"/>
    <property type="evidence" value="ECO:0007669"/>
    <property type="project" value="TreeGrafter"/>
</dbReference>
<dbReference type="PANTHER" id="PTHR11453">
    <property type="entry name" value="ANION EXCHANGE PROTEIN"/>
    <property type="match status" value="1"/>
</dbReference>
<feature type="region of interest" description="Disordered" evidence="1">
    <location>
        <begin position="50"/>
        <end position="69"/>
    </location>
</feature>
<dbReference type="VEuPathDB" id="VectorBase:BGLAX_026968"/>
<dbReference type="VEuPathDB" id="VectorBase:BGLB011992"/>
<dbReference type="InterPro" id="IPR016152">
    <property type="entry name" value="PTrfase/Anion_transptr"/>
</dbReference>
<evidence type="ECO:0000256" key="1">
    <source>
        <dbReference type="SAM" id="MobiDB-lite"/>
    </source>
</evidence>
<dbReference type="Pfam" id="PF07565">
    <property type="entry name" value="Band_3_cyto"/>
    <property type="match status" value="1"/>
</dbReference>
<feature type="compositionally biased region" description="Low complexity" evidence="1">
    <location>
        <begin position="13"/>
        <end position="24"/>
    </location>
</feature>
<evidence type="ECO:0000313" key="3">
    <source>
        <dbReference type="EnsemblMetazoa" id="BGLB011992-PC"/>
    </source>
</evidence>
<dbReference type="GO" id="GO:0008509">
    <property type="term" value="F:monoatomic anion transmembrane transporter activity"/>
    <property type="evidence" value="ECO:0007669"/>
    <property type="project" value="InterPro"/>
</dbReference>
<feature type="region of interest" description="Disordered" evidence="1">
    <location>
        <begin position="1"/>
        <end position="29"/>
    </location>
</feature>
<dbReference type="EnsemblMetazoa" id="BGLB011992-RD">
    <property type="protein sequence ID" value="BGLB011992-PD"/>
    <property type="gene ID" value="BGLB011992"/>
</dbReference>
<dbReference type="KEGG" id="bgt:106078690"/>
<dbReference type="SUPFAM" id="SSF55804">
    <property type="entry name" value="Phoshotransferase/anion transport protein"/>
    <property type="match status" value="1"/>
</dbReference>
<dbReference type="InterPro" id="IPR003020">
    <property type="entry name" value="HCO3_transpt_euk"/>
</dbReference>
<dbReference type="EnsemblMetazoa" id="BGLB011992-RE">
    <property type="protein sequence ID" value="BGLB011992-PE"/>
    <property type="gene ID" value="BGLB011992"/>
</dbReference>
<protein>
    <recommendedName>
        <fullName evidence="2">Band 3 cytoplasmic domain-containing protein</fullName>
    </recommendedName>
</protein>
<dbReference type="GO" id="GO:0005886">
    <property type="term" value="C:plasma membrane"/>
    <property type="evidence" value="ECO:0007669"/>
    <property type="project" value="TreeGrafter"/>
</dbReference>
<evidence type="ECO:0000259" key="2">
    <source>
        <dbReference type="Pfam" id="PF07565"/>
    </source>
</evidence>
<dbReference type="STRING" id="6526.A0A2C9K2D0"/>
<organism evidence="3 4">
    <name type="scientific">Biomphalaria glabrata</name>
    <name type="common">Bloodfluke planorb</name>
    <name type="synonym">Freshwater snail</name>
    <dbReference type="NCBI Taxonomy" id="6526"/>
    <lineage>
        <taxon>Eukaryota</taxon>
        <taxon>Metazoa</taxon>
        <taxon>Spiralia</taxon>
        <taxon>Lophotrochozoa</taxon>
        <taxon>Mollusca</taxon>
        <taxon>Gastropoda</taxon>
        <taxon>Heterobranchia</taxon>
        <taxon>Euthyneura</taxon>
        <taxon>Panpulmonata</taxon>
        <taxon>Hygrophila</taxon>
        <taxon>Lymnaeoidea</taxon>
        <taxon>Planorbidae</taxon>
        <taxon>Biomphalaria</taxon>
    </lineage>
</organism>
<dbReference type="Gene3D" id="3.40.930.10">
    <property type="entry name" value="Mannitol-specific EII, Chain A"/>
    <property type="match status" value="1"/>
</dbReference>
<dbReference type="EnsemblMetazoa" id="BGLB011992-RC">
    <property type="protein sequence ID" value="BGLB011992-PC"/>
    <property type="gene ID" value="BGLB011992"/>
</dbReference>
<evidence type="ECO:0000313" key="4">
    <source>
        <dbReference type="Proteomes" id="UP000076420"/>
    </source>
</evidence>
<dbReference type="GO" id="GO:0005452">
    <property type="term" value="F:solute:inorganic anion antiporter activity"/>
    <property type="evidence" value="ECO:0007669"/>
    <property type="project" value="InterPro"/>
</dbReference>
<name>A0A2C9K2D0_BIOGL</name>
<gene>
    <name evidence="3" type="primary">106078690</name>
</gene>
<dbReference type="PANTHER" id="PTHR11453:SF36">
    <property type="entry name" value="ANION EXCHANGE PROTEIN"/>
    <property type="match status" value="1"/>
</dbReference>
<feature type="domain" description="Band 3 cytoplasmic" evidence="2">
    <location>
        <begin position="90"/>
        <end position="165"/>
    </location>
</feature>
<proteinExistence type="predicted"/>
<dbReference type="Proteomes" id="UP000076420">
    <property type="component" value="Unassembled WGS sequence"/>
</dbReference>
<dbReference type="EnsemblMetazoa" id="BGLB011992-RB">
    <property type="protein sequence ID" value="BGLB011992-PB"/>
    <property type="gene ID" value="BGLB011992"/>
</dbReference>
<accession>A0A2C9K2D0</accession>
<dbReference type="GO" id="GO:0051453">
    <property type="term" value="P:regulation of intracellular pH"/>
    <property type="evidence" value="ECO:0007669"/>
    <property type="project" value="TreeGrafter"/>
</dbReference>
<dbReference type="AlphaFoldDB" id="A0A2C9K2D0"/>
<reference evidence="3" key="1">
    <citation type="submission" date="2020-05" db="UniProtKB">
        <authorList>
            <consortium name="EnsemblMetazoa"/>
        </authorList>
    </citation>
    <scope>IDENTIFICATION</scope>
    <source>
        <strain evidence="3">BB02</strain>
    </source>
</reference>